<reference evidence="1" key="1">
    <citation type="submission" date="2020-08" db="EMBL/GenBank/DDBJ databases">
        <title>Genomic Encyclopedia of Type Strains, Phase IV (KMG-IV): sequencing the most valuable type-strain genomes for metagenomic binning, comparative biology and taxonomic classification.</title>
        <authorList>
            <person name="Goeker M."/>
        </authorList>
    </citation>
    <scope>NUCLEOTIDE SEQUENCE [LARGE SCALE GENOMIC DNA]</scope>
    <source>
        <strain evidence="1">DSM 105040</strain>
    </source>
</reference>
<dbReference type="RefSeq" id="WP_054539614.1">
    <property type="nucleotide sequence ID" value="NZ_JACIEQ010000005.1"/>
</dbReference>
<comment type="caution">
    <text evidence="1">The sequence shown here is derived from an EMBL/GenBank/DDBJ whole genome shotgun (WGS) entry which is preliminary data.</text>
</comment>
<accession>A0A840CDM0</accession>
<evidence type="ECO:0008006" key="3">
    <source>
        <dbReference type="Google" id="ProtNLM"/>
    </source>
</evidence>
<dbReference type="PROSITE" id="PS51257">
    <property type="entry name" value="PROKAR_LIPOPROTEIN"/>
    <property type="match status" value="1"/>
</dbReference>
<gene>
    <name evidence="1" type="ORF">GGR17_003264</name>
</gene>
<dbReference type="InterPro" id="IPR021308">
    <property type="entry name" value="GfcB"/>
</dbReference>
<name>A0A840CDM0_9RHOB</name>
<dbReference type="Gene3D" id="2.40.360.10">
    <property type="entry name" value="YmcC-like"/>
    <property type="match status" value="1"/>
</dbReference>
<dbReference type="AlphaFoldDB" id="A0A840CDM0"/>
<sequence>MRQLFLLAMLAAGLAGCSSTEGVNPELRKWLSQDDDVSDFSAEFEALSQSGVPALIVAVEDREQTAVFLRRVRRDGVENWISADEVSLDFRSGFLVGSRGLGGDLMTADVAQSRALVLSGRAGTAKRFHSYLGGEDQVEIRTYVCEIASRGARDVDLGKRVVATRLMQERCQGADQSFQNLYWVDPGRGEIMQSRQWAGAEIGPLASRQVLR</sequence>
<keyword evidence="2" id="KW-1185">Reference proteome</keyword>
<dbReference type="SUPFAM" id="SSF159270">
    <property type="entry name" value="YmcC-like"/>
    <property type="match status" value="1"/>
</dbReference>
<protein>
    <recommendedName>
        <fullName evidence="3">Group 4 capsule polysaccharide lipoprotein gfcB, YjbF</fullName>
    </recommendedName>
</protein>
<dbReference type="InterPro" id="IPR023373">
    <property type="entry name" value="YmcC_sf"/>
</dbReference>
<dbReference type="EMBL" id="JACIEQ010000005">
    <property type="protein sequence ID" value="MBB4023435.1"/>
    <property type="molecule type" value="Genomic_DNA"/>
</dbReference>
<evidence type="ECO:0000313" key="2">
    <source>
        <dbReference type="Proteomes" id="UP000585681"/>
    </source>
</evidence>
<dbReference type="Pfam" id="PF11102">
    <property type="entry name" value="YjbF"/>
    <property type="match status" value="1"/>
</dbReference>
<dbReference type="Proteomes" id="UP000585681">
    <property type="component" value="Unassembled WGS sequence"/>
</dbReference>
<evidence type="ECO:0000313" key="1">
    <source>
        <dbReference type="EMBL" id="MBB4023435.1"/>
    </source>
</evidence>
<proteinExistence type="predicted"/>
<organism evidence="1 2">
    <name type="scientific">Actibacterium naphthalenivorans</name>
    <dbReference type="NCBI Taxonomy" id="1614693"/>
    <lineage>
        <taxon>Bacteria</taxon>
        <taxon>Pseudomonadati</taxon>
        <taxon>Pseudomonadota</taxon>
        <taxon>Alphaproteobacteria</taxon>
        <taxon>Rhodobacterales</taxon>
        <taxon>Roseobacteraceae</taxon>
        <taxon>Actibacterium</taxon>
    </lineage>
</organism>